<dbReference type="Proteomes" id="UP000824469">
    <property type="component" value="Unassembled WGS sequence"/>
</dbReference>
<evidence type="ECO:0000313" key="1">
    <source>
        <dbReference type="EMBL" id="KAH9304801.1"/>
    </source>
</evidence>
<protein>
    <recommendedName>
        <fullName evidence="3">Reverse transcriptase</fullName>
    </recommendedName>
</protein>
<feature type="non-terminal residue" evidence="1">
    <location>
        <position position="63"/>
    </location>
</feature>
<evidence type="ECO:0000313" key="2">
    <source>
        <dbReference type="Proteomes" id="UP000824469"/>
    </source>
</evidence>
<dbReference type="EMBL" id="JAHRHJ020000008">
    <property type="protein sequence ID" value="KAH9304801.1"/>
    <property type="molecule type" value="Genomic_DNA"/>
</dbReference>
<reference evidence="1 2" key="1">
    <citation type="journal article" date="2021" name="Nat. Plants">
        <title>The Taxus genome provides insights into paclitaxel biosynthesis.</title>
        <authorList>
            <person name="Xiong X."/>
            <person name="Gou J."/>
            <person name="Liao Q."/>
            <person name="Li Y."/>
            <person name="Zhou Q."/>
            <person name="Bi G."/>
            <person name="Li C."/>
            <person name="Du R."/>
            <person name="Wang X."/>
            <person name="Sun T."/>
            <person name="Guo L."/>
            <person name="Liang H."/>
            <person name="Lu P."/>
            <person name="Wu Y."/>
            <person name="Zhang Z."/>
            <person name="Ro D.K."/>
            <person name="Shang Y."/>
            <person name="Huang S."/>
            <person name="Yan J."/>
        </authorList>
    </citation>
    <scope>NUCLEOTIDE SEQUENCE [LARGE SCALE GENOMIC DNA]</scope>
    <source>
        <strain evidence="1">Ta-2019</strain>
    </source>
</reference>
<dbReference type="AlphaFoldDB" id="A0AA38CS98"/>
<feature type="non-terminal residue" evidence="1">
    <location>
        <position position="1"/>
    </location>
</feature>
<organism evidence="1 2">
    <name type="scientific">Taxus chinensis</name>
    <name type="common">Chinese yew</name>
    <name type="synonym">Taxus wallichiana var. chinensis</name>
    <dbReference type="NCBI Taxonomy" id="29808"/>
    <lineage>
        <taxon>Eukaryota</taxon>
        <taxon>Viridiplantae</taxon>
        <taxon>Streptophyta</taxon>
        <taxon>Embryophyta</taxon>
        <taxon>Tracheophyta</taxon>
        <taxon>Spermatophyta</taxon>
        <taxon>Pinopsida</taxon>
        <taxon>Pinidae</taxon>
        <taxon>Conifers II</taxon>
        <taxon>Cupressales</taxon>
        <taxon>Taxaceae</taxon>
        <taxon>Taxus</taxon>
    </lineage>
</organism>
<keyword evidence="2" id="KW-1185">Reference proteome</keyword>
<gene>
    <name evidence="1" type="ORF">KI387_009205</name>
</gene>
<name>A0AA38CS98_TAXCH</name>
<evidence type="ECO:0008006" key="3">
    <source>
        <dbReference type="Google" id="ProtNLM"/>
    </source>
</evidence>
<comment type="caution">
    <text evidence="1">The sequence shown here is derived from an EMBL/GenBank/DDBJ whole genome shotgun (WGS) entry which is preliminary data.</text>
</comment>
<accession>A0AA38CS98</accession>
<proteinExistence type="predicted"/>
<sequence length="63" mass="6641">ALSRSIKAAIQDGSLKGLHVSSNLPPLTHQQFADDTFLFGQGTVPEARRISSILDSYSAAAGQ</sequence>